<feature type="region of interest" description="Disordered" evidence="1">
    <location>
        <begin position="133"/>
        <end position="410"/>
    </location>
</feature>
<dbReference type="EMBL" id="LR862140">
    <property type="protein sequence ID" value="CAD1819997.1"/>
    <property type="molecule type" value="Genomic_DNA"/>
</dbReference>
<organism evidence="2">
    <name type="scientific">Ananas comosus var. bracteatus</name>
    <name type="common">red pineapple</name>
    <dbReference type="NCBI Taxonomy" id="296719"/>
    <lineage>
        <taxon>Eukaryota</taxon>
        <taxon>Viridiplantae</taxon>
        <taxon>Streptophyta</taxon>
        <taxon>Embryophyta</taxon>
        <taxon>Tracheophyta</taxon>
        <taxon>Spermatophyta</taxon>
        <taxon>Magnoliopsida</taxon>
        <taxon>Liliopsida</taxon>
        <taxon>Poales</taxon>
        <taxon>Bromeliaceae</taxon>
        <taxon>Bromelioideae</taxon>
        <taxon>Ananas</taxon>
    </lineage>
</organism>
<feature type="compositionally biased region" description="Low complexity" evidence="1">
    <location>
        <begin position="304"/>
        <end position="338"/>
    </location>
</feature>
<dbReference type="AlphaFoldDB" id="A0A6V7NND8"/>
<dbReference type="GO" id="GO:0043622">
    <property type="term" value="P:cortical microtubule organization"/>
    <property type="evidence" value="ECO:0007669"/>
    <property type="project" value="TreeGrafter"/>
</dbReference>
<gene>
    <name evidence="2" type="ORF">CB5_LOCUS3208</name>
</gene>
<feature type="compositionally biased region" description="Low complexity" evidence="1">
    <location>
        <begin position="399"/>
        <end position="410"/>
    </location>
</feature>
<dbReference type="PANTHER" id="PTHR31949">
    <property type="entry name" value="GASTRIC MUCIN-LIKE PROTEIN"/>
    <property type="match status" value="1"/>
</dbReference>
<feature type="region of interest" description="Disordered" evidence="1">
    <location>
        <begin position="1"/>
        <end position="26"/>
    </location>
</feature>
<dbReference type="GO" id="GO:0055028">
    <property type="term" value="C:cortical microtubule"/>
    <property type="evidence" value="ECO:0007669"/>
    <property type="project" value="TreeGrafter"/>
</dbReference>
<name>A0A6V7NND8_ANACO</name>
<evidence type="ECO:0000313" key="2">
    <source>
        <dbReference type="EMBL" id="CAD1819997.1"/>
    </source>
</evidence>
<sequence length="1155" mass="126128">MPPSHQLKFSPSRDRRAATTHRRGRSFESGLAVKAKDDDLALFTDMQNRERSNFLLHTSDDFDESICNACTHSVFTNSILFFLAQILFGLASIFQREEIGMICLMQMVIKMTMTEVKGLSLLTLQAFDSPDTPLFPSLDDEEPRSVSQLPRGRLRSQPIPLSSSSTIEKGHRTSRSSASPRRLSPSPCSNSSVVNPGTRPSSSSRSSPSPSVRASTPSRRPSTPPTKSSTPRSSTPTLRISSTSSTGQAFSSGKRGTSPVKASRGNSASPKFQSWQSSLPHFSSDAPLNLRTFLPDRPVSRSRGLSPASGSGTGSSSKFRRQSMSPTPSRTRSASSSHSLERDRLSSHSRASVTSSGDDEVDSLHSVPVEISSNHSTRKIAVQMHSRAAVLSSKPTRNSSASSAPKSSFDSALRLMEQRKAPQNMFRPLLSSVPATTFVVGKTDTMQHPLFSKNSSFTASSTASADHGPAVAPYIEHGWEKTEDPDIQEEVFIFDKVDELNNEHTNRSISTVKTLNSMETDKLEDQENAAVDVDQVTATEVDICGKTVTCSICRKKFSIVEMYGDTNVCQECSEKGGVVAAEPYATSLINKNAIIQSELPSVLERSSEVQLPPVLESSARDSNDAFIEHRERNSELSTVLLSKSCSSEFKEGQLDGQIVDEIPQINFGSGPQSQSKVTSSEPQDGGRIQQIEPTTRTSEQNLLENLMKSQTDIGGKGISELLMQRSSSSKWPSFQGRAFVATNLPFSESYVRNNRTVMKRSIGHGSSSASSSVDLGSFKQTEVWVHHHTQQRNYLSGQSTSSVSDMSISSSSAPIFPKSDINDDFDYIDDVGKRASKMSMLSTEELNDTFGNAELSAPNCSSVGTFVVDQETSASEDACMNLNVSDSQISQPAPDNMVFDDQTTCSIVNQDVLCNTRSRNPDKEESSIISQPSFLEEGRLPSTKLNHDEASCSSVAVLEQLSNHIILENSQAELEQSQDFSNVDMSRENCDSTTSEKDVLLSAEESNISKAPHNINEESTTMAEGPRRQIRRSFTLEEATDTVLFCSSIIHDLAYKAATIGMEKELTSLEAPRPTVTILGKFTQDNLHTESAKCVPKNCVVKRKRLETDMKTPSSNLQENAENLVCSAPFSSEVPKKVDSMKPPKLESKCNCTIM</sequence>
<feature type="compositionally biased region" description="Polar residues" evidence="1">
    <location>
        <begin position="264"/>
        <end position="281"/>
    </location>
</feature>
<accession>A0A6V7NND8</accession>
<protein>
    <submittedName>
        <fullName evidence="2">Uncharacterized protein</fullName>
    </submittedName>
</protein>
<reference evidence="2" key="1">
    <citation type="submission" date="2020-07" db="EMBL/GenBank/DDBJ databases">
        <authorList>
            <person name="Lin J."/>
        </authorList>
    </citation>
    <scope>NUCLEOTIDE SEQUENCE</scope>
</reference>
<feature type="compositionally biased region" description="Polar residues" evidence="1">
    <location>
        <begin position="666"/>
        <end position="682"/>
    </location>
</feature>
<feature type="compositionally biased region" description="Low complexity" evidence="1">
    <location>
        <begin position="175"/>
        <end position="253"/>
    </location>
</feature>
<evidence type="ECO:0000256" key="1">
    <source>
        <dbReference type="SAM" id="MobiDB-lite"/>
    </source>
</evidence>
<dbReference type="PANTHER" id="PTHR31949:SF3">
    <property type="entry name" value="RUN_FYVE DOMAIN PROTEIN"/>
    <property type="match status" value="1"/>
</dbReference>
<feature type="region of interest" description="Disordered" evidence="1">
    <location>
        <begin position="663"/>
        <end position="697"/>
    </location>
</feature>
<proteinExistence type="predicted"/>